<name>A0A1R3K768_9ROSI</name>
<organism evidence="2 3">
    <name type="scientific">Corchorus olitorius</name>
    <dbReference type="NCBI Taxonomy" id="93759"/>
    <lineage>
        <taxon>Eukaryota</taxon>
        <taxon>Viridiplantae</taxon>
        <taxon>Streptophyta</taxon>
        <taxon>Embryophyta</taxon>
        <taxon>Tracheophyta</taxon>
        <taxon>Spermatophyta</taxon>
        <taxon>Magnoliopsida</taxon>
        <taxon>eudicotyledons</taxon>
        <taxon>Gunneridae</taxon>
        <taxon>Pentapetalae</taxon>
        <taxon>rosids</taxon>
        <taxon>malvids</taxon>
        <taxon>Malvales</taxon>
        <taxon>Malvaceae</taxon>
        <taxon>Grewioideae</taxon>
        <taxon>Apeibeae</taxon>
        <taxon>Corchorus</taxon>
    </lineage>
</organism>
<dbReference type="PANTHER" id="PTHR35704">
    <property type="entry name" value="OS02G0254600 PROTEIN"/>
    <property type="match status" value="1"/>
</dbReference>
<evidence type="ECO:0000313" key="2">
    <source>
        <dbReference type="EMBL" id="OMP02945.1"/>
    </source>
</evidence>
<gene>
    <name evidence="2" type="ORF">COLO4_10703</name>
</gene>
<proteinExistence type="predicted"/>
<comment type="caution">
    <text evidence="2">The sequence shown here is derived from an EMBL/GenBank/DDBJ whole genome shotgun (WGS) entry which is preliminary data.</text>
</comment>
<accession>A0A1R3K768</accession>
<keyword evidence="3" id="KW-1185">Reference proteome</keyword>
<dbReference type="PANTHER" id="PTHR35704:SF1">
    <property type="entry name" value="OS02G0254600 PROTEIN"/>
    <property type="match status" value="1"/>
</dbReference>
<dbReference type="Proteomes" id="UP000187203">
    <property type="component" value="Unassembled WGS sequence"/>
</dbReference>
<dbReference type="AlphaFoldDB" id="A0A1R3K768"/>
<evidence type="ECO:0000256" key="1">
    <source>
        <dbReference type="SAM" id="MobiDB-lite"/>
    </source>
</evidence>
<sequence>MRVSRSRQVEEEELEAEIHDHEQETEFEKVENYDNNIRKGSVKVKIVLTKEELELFLLKLKDNKGGNKSLEELLSEMEKARAGGKVDSWRPSLESIMEDDEGLLEMNRS</sequence>
<feature type="region of interest" description="Disordered" evidence="1">
    <location>
        <begin position="1"/>
        <end position="27"/>
    </location>
</feature>
<dbReference type="EMBL" id="AWUE01014572">
    <property type="protein sequence ID" value="OMP02945.1"/>
    <property type="molecule type" value="Genomic_DNA"/>
</dbReference>
<reference evidence="3" key="1">
    <citation type="submission" date="2013-09" db="EMBL/GenBank/DDBJ databases">
        <title>Corchorus olitorius genome sequencing.</title>
        <authorList>
            <person name="Alam M."/>
            <person name="Haque M.S."/>
            <person name="Islam M.S."/>
            <person name="Emdad E.M."/>
            <person name="Islam M.M."/>
            <person name="Ahmed B."/>
            <person name="Halim A."/>
            <person name="Hossen Q.M.M."/>
            <person name="Hossain M.Z."/>
            <person name="Ahmed R."/>
            <person name="Khan M.M."/>
            <person name="Islam R."/>
            <person name="Rashid M.M."/>
            <person name="Khan S.A."/>
            <person name="Rahman M.S."/>
            <person name="Alam M."/>
            <person name="Yahiya A.S."/>
            <person name="Khan M.S."/>
            <person name="Azam M.S."/>
            <person name="Haque T."/>
            <person name="Lashkar M.Z.H."/>
            <person name="Akhand A.I."/>
            <person name="Morshed G."/>
            <person name="Roy S."/>
            <person name="Uddin K.S."/>
            <person name="Rabeya T."/>
            <person name="Hossain A.S."/>
            <person name="Chowdhury A."/>
            <person name="Snigdha A.R."/>
            <person name="Mortoza M.S."/>
            <person name="Matin S.A."/>
            <person name="Hoque S.M.E."/>
            <person name="Islam M.K."/>
            <person name="Roy D.K."/>
            <person name="Haider R."/>
            <person name="Moosa M.M."/>
            <person name="Elias S.M."/>
            <person name="Hasan A.M."/>
            <person name="Jahan S."/>
            <person name="Shafiuddin M."/>
            <person name="Mahmood N."/>
            <person name="Shommy N.S."/>
        </authorList>
    </citation>
    <scope>NUCLEOTIDE SEQUENCE [LARGE SCALE GENOMIC DNA]</scope>
    <source>
        <strain evidence="3">cv. O-4</strain>
    </source>
</reference>
<evidence type="ECO:0000313" key="3">
    <source>
        <dbReference type="Proteomes" id="UP000187203"/>
    </source>
</evidence>
<dbReference type="OrthoDB" id="690994at2759"/>
<feature type="compositionally biased region" description="Basic and acidic residues" evidence="1">
    <location>
        <begin position="16"/>
        <end position="27"/>
    </location>
</feature>
<protein>
    <submittedName>
        <fullName evidence="2">Uncharacterized protein</fullName>
    </submittedName>
</protein>